<name>A0A5C8UNK9_9MICO</name>
<keyword evidence="10" id="KW-1185">Reference proteome</keyword>
<dbReference type="EMBL" id="VRMG01000008">
    <property type="protein sequence ID" value="TXN30002.1"/>
    <property type="molecule type" value="Genomic_DNA"/>
</dbReference>
<evidence type="ECO:0000256" key="4">
    <source>
        <dbReference type="ARBA" id="ARBA00022692"/>
    </source>
</evidence>
<dbReference type="AlphaFoldDB" id="A0A5C8UNK9"/>
<keyword evidence="5 7" id="KW-1133">Transmembrane helix</keyword>
<keyword evidence="3" id="KW-1003">Cell membrane</keyword>
<dbReference type="InterPro" id="IPR000515">
    <property type="entry name" value="MetI-like"/>
</dbReference>
<dbReference type="Gene3D" id="1.10.3720.10">
    <property type="entry name" value="MetI-like"/>
    <property type="match status" value="1"/>
</dbReference>
<dbReference type="InterPro" id="IPR050366">
    <property type="entry name" value="BP-dependent_transpt_permease"/>
</dbReference>
<dbReference type="GO" id="GO:0005886">
    <property type="term" value="C:plasma membrane"/>
    <property type="evidence" value="ECO:0007669"/>
    <property type="project" value="UniProtKB-SubCell"/>
</dbReference>
<feature type="transmembrane region" description="Helical" evidence="7">
    <location>
        <begin position="195"/>
        <end position="218"/>
    </location>
</feature>
<keyword evidence="6 7" id="KW-0472">Membrane</keyword>
<evidence type="ECO:0000313" key="9">
    <source>
        <dbReference type="EMBL" id="TXN30002.1"/>
    </source>
</evidence>
<accession>A0A5C8UNK9</accession>
<dbReference type="CDD" id="cd06261">
    <property type="entry name" value="TM_PBP2"/>
    <property type="match status" value="1"/>
</dbReference>
<dbReference type="RefSeq" id="WP_147784045.1">
    <property type="nucleotide sequence ID" value="NZ_VRMG01000008.1"/>
</dbReference>
<keyword evidence="2 7" id="KW-0813">Transport</keyword>
<sequence>MTNLSLLGGRAAAAGRRIPGSLVVSFVLIALCLVAIALTPFVSAGATAQNILDGLLPPGSPGHILGTDELGRDILLLTIAGTGSALVGPACIALGSMLIGILFGSLGAYHRGPLDFVIGRATDLLLALPVMLLAIVVAGIFGSGYWITVLLLVFLFSPSDVRIVRAGVLEQAPRPYVEAAQMLSLSRWRIMFRHILPNVLPLIITNLLLNIAIALVTLSSLSFLGLGVAPGAADWGRQISDGRSIMLDNPAAVIVPAILIIAVACSINLIGDWLGKVISQRSDR</sequence>
<evidence type="ECO:0000256" key="6">
    <source>
        <dbReference type="ARBA" id="ARBA00023136"/>
    </source>
</evidence>
<feature type="transmembrane region" description="Helical" evidence="7">
    <location>
        <begin position="20"/>
        <end position="42"/>
    </location>
</feature>
<evidence type="ECO:0000256" key="1">
    <source>
        <dbReference type="ARBA" id="ARBA00004651"/>
    </source>
</evidence>
<evidence type="ECO:0000256" key="5">
    <source>
        <dbReference type="ARBA" id="ARBA00022989"/>
    </source>
</evidence>
<dbReference type="PANTHER" id="PTHR43386">
    <property type="entry name" value="OLIGOPEPTIDE TRANSPORT SYSTEM PERMEASE PROTEIN APPC"/>
    <property type="match status" value="1"/>
</dbReference>
<dbReference type="SUPFAM" id="SSF161098">
    <property type="entry name" value="MetI-like"/>
    <property type="match status" value="1"/>
</dbReference>
<dbReference type="Proteomes" id="UP000321379">
    <property type="component" value="Unassembled WGS sequence"/>
</dbReference>
<keyword evidence="4 7" id="KW-0812">Transmembrane</keyword>
<gene>
    <name evidence="9" type="ORF">FVP33_12805</name>
</gene>
<evidence type="ECO:0000256" key="7">
    <source>
        <dbReference type="RuleBase" id="RU363032"/>
    </source>
</evidence>
<evidence type="ECO:0000313" key="10">
    <source>
        <dbReference type="Proteomes" id="UP000321379"/>
    </source>
</evidence>
<evidence type="ECO:0000256" key="2">
    <source>
        <dbReference type="ARBA" id="ARBA00022448"/>
    </source>
</evidence>
<comment type="subcellular location">
    <subcellularLocation>
        <location evidence="1 7">Cell membrane</location>
        <topology evidence="1 7">Multi-pass membrane protein</topology>
    </subcellularLocation>
</comment>
<evidence type="ECO:0000259" key="8">
    <source>
        <dbReference type="PROSITE" id="PS50928"/>
    </source>
</evidence>
<proteinExistence type="inferred from homology"/>
<comment type="similarity">
    <text evidence="7">Belongs to the binding-protein-dependent transport system permease family.</text>
</comment>
<organism evidence="9 10">
    <name type="scientific">Lacisediminihabitans profunda</name>
    <dbReference type="NCBI Taxonomy" id="2594790"/>
    <lineage>
        <taxon>Bacteria</taxon>
        <taxon>Bacillati</taxon>
        <taxon>Actinomycetota</taxon>
        <taxon>Actinomycetes</taxon>
        <taxon>Micrococcales</taxon>
        <taxon>Microbacteriaceae</taxon>
        <taxon>Lacisediminihabitans</taxon>
    </lineage>
</organism>
<reference evidence="9 10" key="1">
    <citation type="submission" date="2019-08" db="EMBL/GenBank/DDBJ databases">
        <title>Bacterial whole genome sequence for Glaciihabitans sp. CHu50b-6-2.</title>
        <authorList>
            <person name="Jin L."/>
        </authorList>
    </citation>
    <scope>NUCLEOTIDE SEQUENCE [LARGE SCALE GENOMIC DNA]</scope>
    <source>
        <strain evidence="9 10">CHu50b-6-2</strain>
    </source>
</reference>
<feature type="transmembrane region" description="Helical" evidence="7">
    <location>
        <begin position="74"/>
        <end position="104"/>
    </location>
</feature>
<dbReference type="PROSITE" id="PS50928">
    <property type="entry name" value="ABC_TM1"/>
    <property type="match status" value="1"/>
</dbReference>
<dbReference type="Pfam" id="PF00528">
    <property type="entry name" value="BPD_transp_1"/>
    <property type="match status" value="1"/>
</dbReference>
<evidence type="ECO:0000256" key="3">
    <source>
        <dbReference type="ARBA" id="ARBA00022475"/>
    </source>
</evidence>
<dbReference type="GO" id="GO:0055085">
    <property type="term" value="P:transmembrane transport"/>
    <property type="evidence" value="ECO:0007669"/>
    <property type="project" value="InterPro"/>
</dbReference>
<feature type="transmembrane region" description="Helical" evidence="7">
    <location>
        <begin position="124"/>
        <end position="156"/>
    </location>
</feature>
<protein>
    <submittedName>
        <fullName evidence="9">ABC transporter permease</fullName>
    </submittedName>
</protein>
<feature type="transmembrane region" description="Helical" evidence="7">
    <location>
        <begin position="251"/>
        <end position="274"/>
    </location>
</feature>
<dbReference type="PANTHER" id="PTHR43386:SF1">
    <property type="entry name" value="D,D-DIPEPTIDE TRANSPORT SYSTEM PERMEASE PROTEIN DDPC-RELATED"/>
    <property type="match status" value="1"/>
</dbReference>
<feature type="domain" description="ABC transmembrane type-1" evidence="8">
    <location>
        <begin position="86"/>
        <end position="271"/>
    </location>
</feature>
<dbReference type="InterPro" id="IPR035906">
    <property type="entry name" value="MetI-like_sf"/>
</dbReference>
<comment type="caution">
    <text evidence="9">The sequence shown here is derived from an EMBL/GenBank/DDBJ whole genome shotgun (WGS) entry which is preliminary data.</text>
</comment>